<keyword evidence="1" id="KW-1133">Transmembrane helix</keyword>
<accession>A0A0F8ZEX0</accession>
<comment type="caution">
    <text evidence="2">The sequence shown here is derived from an EMBL/GenBank/DDBJ whole genome shotgun (WGS) entry which is preliminary data.</text>
</comment>
<organism evidence="2">
    <name type="scientific">marine sediment metagenome</name>
    <dbReference type="NCBI Taxonomy" id="412755"/>
    <lineage>
        <taxon>unclassified sequences</taxon>
        <taxon>metagenomes</taxon>
        <taxon>ecological metagenomes</taxon>
    </lineage>
</organism>
<keyword evidence="1" id="KW-0812">Transmembrane</keyword>
<keyword evidence="1" id="KW-0472">Membrane</keyword>
<name>A0A0F8ZEX0_9ZZZZ</name>
<dbReference type="EMBL" id="LAZR01063913">
    <property type="protein sequence ID" value="KKK58566.1"/>
    <property type="molecule type" value="Genomic_DNA"/>
</dbReference>
<proteinExistence type="predicted"/>
<evidence type="ECO:0000313" key="2">
    <source>
        <dbReference type="EMBL" id="KKK58566.1"/>
    </source>
</evidence>
<sequence>MDALDVAQKALVMAAQAQTKIEEHEKTCAQRWGVVVKTNFFMVATLLTVLGVLAKVAFFGST</sequence>
<dbReference type="AlphaFoldDB" id="A0A0F8ZEX0"/>
<evidence type="ECO:0000256" key="1">
    <source>
        <dbReference type="SAM" id="Phobius"/>
    </source>
</evidence>
<gene>
    <name evidence="2" type="ORF">LCGC14_3043150</name>
</gene>
<protein>
    <submittedName>
        <fullName evidence="2">Uncharacterized protein</fullName>
    </submittedName>
</protein>
<reference evidence="2" key="1">
    <citation type="journal article" date="2015" name="Nature">
        <title>Complex archaea that bridge the gap between prokaryotes and eukaryotes.</title>
        <authorList>
            <person name="Spang A."/>
            <person name="Saw J.H."/>
            <person name="Jorgensen S.L."/>
            <person name="Zaremba-Niedzwiedzka K."/>
            <person name="Martijn J."/>
            <person name="Lind A.E."/>
            <person name="van Eijk R."/>
            <person name="Schleper C."/>
            <person name="Guy L."/>
            <person name="Ettema T.J."/>
        </authorList>
    </citation>
    <scope>NUCLEOTIDE SEQUENCE</scope>
</reference>
<feature type="transmembrane region" description="Helical" evidence="1">
    <location>
        <begin position="40"/>
        <end position="60"/>
    </location>
</feature>